<dbReference type="EMBL" id="CP007493">
    <property type="protein sequence ID" value="AJB41765.1"/>
    <property type="molecule type" value="Genomic_DNA"/>
</dbReference>
<dbReference type="KEGG" id="tcb:TCARB_0711"/>
<evidence type="ECO:0000313" key="2">
    <source>
        <dbReference type="Proteomes" id="UP000266720"/>
    </source>
</evidence>
<organism evidence="1 2">
    <name type="scientific">Thermofilum adornatum 1505</name>
    <dbReference type="NCBI Taxonomy" id="697581"/>
    <lineage>
        <taxon>Archaea</taxon>
        <taxon>Thermoproteota</taxon>
        <taxon>Thermoprotei</taxon>
        <taxon>Thermofilales</taxon>
        <taxon>Thermofilaceae</taxon>
        <taxon>Thermofilum</taxon>
    </lineage>
</organism>
<gene>
    <name evidence="1" type="ORF">TCARB_0711</name>
</gene>
<evidence type="ECO:0000313" key="1">
    <source>
        <dbReference type="EMBL" id="AJB41765.1"/>
    </source>
</evidence>
<dbReference type="AlphaFoldDB" id="A0A3G1A6K7"/>
<name>A0A3G1A6K7_9CREN</name>
<protein>
    <submittedName>
        <fullName evidence="1">Uncharacterized protein</fullName>
    </submittedName>
</protein>
<proteinExistence type="predicted"/>
<dbReference type="Proteomes" id="UP000266720">
    <property type="component" value="Chromosome"/>
</dbReference>
<dbReference type="STRING" id="697581.TCARB_0711"/>
<sequence>MFSAGEWTLLRMVPCTHFLGKEFLRRKRGYYGERPENNLRDILEKI</sequence>
<accession>A0A3G1A6K7</accession>
<reference evidence="2" key="1">
    <citation type="book" date="2010" name="EXTREMOPHILES" publisher="0:0-0">
        <title>Complete genome sequences of ten hyperthermophilic archaea reveal their metabolic capabilities and possible ecological roles.</title>
        <editorList>
            <person name="?"/>
        </editorList>
        <authorList>
            <person name="Ravin N.V."/>
            <person name="Mardanov A.V."/>
            <person name="Bonch-Osmolovskaya E.A."/>
            <person name="Skryabin K.G."/>
        </authorList>
    </citation>
    <scope>NUCLEOTIDE SEQUENCE [LARGE SCALE GENOMIC DNA]</scope>
    <source>
        <strain evidence="2">1505</strain>
    </source>
</reference>